<dbReference type="RefSeq" id="WP_067656126.1">
    <property type="nucleotide sequence ID" value="NZ_FQXG01000003.1"/>
</dbReference>
<dbReference type="OrthoDB" id="8453919at2"/>
<evidence type="ECO:0000313" key="1">
    <source>
        <dbReference type="EMBL" id="SHH52525.1"/>
    </source>
</evidence>
<dbReference type="STRING" id="299255.SAMN02745129_2224"/>
<keyword evidence="2" id="KW-1185">Reference proteome</keyword>
<proteinExistence type="predicted"/>
<dbReference type="AlphaFoldDB" id="A0A1M5TNY7"/>
<accession>A0A1M5TNY7</accession>
<gene>
    <name evidence="1" type="ORF">SAMN02745129_2224</name>
</gene>
<name>A0A1M5TNY7_9GAMM</name>
<organism evidence="1 2">
    <name type="scientific">Ferrimonas marina</name>
    <dbReference type="NCBI Taxonomy" id="299255"/>
    <lineage>
        <taxon>Bacteria</taxon>
        <taxon>Pseudomonadati</taxon>
        <taxon>Pseudomonadota</taxon>
        <taxon>Gammaproteobacteria</taxon>
        <taxon>Alteromonadales</taxon>
        <taxon>Ferrimonadaceae</taxon>
        <taxon>Ferrimonas</taxon>
    </lineage>
</organism>
<reference evidence="1 2" key="1">
    <citation type="submission" date="2016-11" db="EMBL/GenBank/DDBJ databases">
        <authorList>
            <person name="Jaros S."/>
            <person name="Januszkiewicz K."/>
            <person name="Wedrychowicz H."/>
        </authorList>
    </citation>
    <scope>NUCLEOTIDE SEQUENCE [LARGE SCALE GENOMIC DNA]</scope>
    <source>
        <strain evidence="1 2">DSM 16917</strain>
    </source>
</reference>
<protein>
    <submittedName>
        <fullName evidence="1">Uncharacterized protein</fullName>
    </submittedName>
</protein>
<dbReference type="EMBL" id="FQXG01000003">
    <property type="protein sequence ID" value="SHH52525.1"/>
    <property type="molecule type" value="Genomic_DNA"/>
</dbReference>
<sequence>MNCYKNLSDAPVLAALANVENARPFQIFYRSCERLAPQGRMTEIQQDLAEGVKVARKRGHLDDIPTLLKAQYIELGTLHGRTPLHQICHLMQGEMWSPQGEARELIRAKGLQHTSMSVGDIIVRPVDGGEREVFMVDRFGFEMIGTL</sequence>
<dbReference type="Proteomes" id="UP000184268">
    <property type="component" value="Unassembled WGS sequence"/>
</dbReference>
<evidence type="ECO:0000313" key="2">
    <source>
        <dbReference type="Proteomes" id="UP000184268"/>
    </source>
</evidence>